<dbReference type="EMBL" id="JAIWYP010000005">
    <property type="protein sequence ID" value="KAH3819326.1"/>
    <property type="molecule type" value="Genomic_DNA"/>
</dbReference>
<proteinExistence type="predicted"/>
<reference evidence="1" key="2">
    <citation type="submission" date="2020-11" db="EMBL/GenBank/DDBJ databases">
        <authorList>
            <person name="McCartney M.A."/>
            <person name="Auch B."/>
            <person name="Kono T."/>
            <person name="Mallez S."/>
            <person name="Becker A."/>
            <person name="Gohl D.M."/>
            <person name="Silverstein K.A.T."/>
            <person name="Koren S."/>
            <person name="Bechman K.B."/>
            <person name="Herman A."/>
            <person name="Abrahante J.E."/>
            <person name="Garbe J."/>
        </authorList>
    </citation>
    <scope>NUCLEOTIDE SEQUENCE</scope>
    <source>
        <strain evidence="1">Duluth1</strain>
        <tissue evidence="1">Whole animal</tissue>
    </source>
</reference>
<organism evidence="1 2">
    <name type="scientific">Dreissena polymorpha</name>
    <name type="common">Zebra mussel</name>
    <name type="synonym">Mytilus polymorpha</name>
    <dbReference type="NCBI Taxonomy" id="45954"/>
    <lineage>
        <taxon>Eukaryota</taxon>
        <taxon>Metazoa</taxon>
        <taxon>Spiralia</taxon>
        <taxon>Lophotrochozoa</taxon>
        <taxon>Mollusca</taxon>
        <taxon>Bivalvia</taxon>
        <taxon>Autobranchia</taxon>
        <taxon>Heteroconchia</taxon>
        <taxon>Euheterodonta</taxon>
        <taxon>Imparidentia</taxon>
        <taxon>Neoheterodontei</taxon>
        <taxon>Myida</taxon>
        <taxon>Dreissenoidea</taxon>
        <taxon>Dreissenidae</taxon>
        <taxon>Dreissena</taxon>
    </lineage>
</organism>
<sequence>MRRHEDTLAKAVDEAEMSTFRVALRHNIDKAKALLATLQDIEITCHSVLNLEQKTISEIANFASPPKDVHFTMIATYLLLGEKKQHLKVTYISIPITISLIFGDNKGPIFVAVGFQKIWQCLINLF</sequence>
<evidence type="ECO:0000313" key="2">
    <source>
        <dbReference type="Proteomes" id="UP000828390"/>
    </source>
</evidence>
<accession>A0A9D4GPU1</accession>
<protein>
    <submittedName>
        <fullName evidence="1">Uncharacterized protein</fullName>
    </submittedName>
</protein>
<dbReference type="Proteomes" id="UP000828390">
    <property type="component" value="Unassembled WGS sequence"/>
</dbReference>
<dbReference type="AlphaFoldDB" id="A0A9D4GPU1"/>
<keyword evidence="2" id="KW-1185">Reference proteome</keyword>
<name>A0A9D4GPU1_DREPO</name>
<gene>
    <name evidence="1" type="ORF">DPMN_121059</name>
</gene>
<reference evidence="1" key="1">
    <citation type="journal article" date="2019" name="bioRxiv">
        <title>The Genome of the Zebra Mussel, Dreissena polymorpha: A Resource for Invasive Species Research.</title>
        <authorList>
            <person name="McCartney M.A."/>
            <person name="Auch B."/>
            <person name="Kono T."/>
            <person name="Mallez S."/>
            <person name="Zhang Y."/>
            <person name="Obille A."/>
            <person name="Becker A."/>
            <person name="Abrahante J.E."/>
            <person name="Garbe J."/>
            <person name="Badalamenti J.P."/>
            <person name="Herman A."/>
            <person name="Mangelson H."/>
            <person name="Liachko I."/>
            <person name="Sullivan S."/>
            <person name="Sone E.D."/>
            <person name="Koren S."/>
            <person name="Silverstein K.A.T."/>
            <person name="Beckman K.B."/>
            <person name="Gohl D.M."/>
        </authorList>
    </citation>
    <scope>NUCLEOTIDE SEQUENCE</scope>
    <source>
        <strain evidence="1">Duluth1</strain>
        <tissue evidence="1">Whole animal</tissue>
    </source>
</reference>
<dbReference type="Gene3D" id="1.20.920.20">
    <property type="match status" value="1"/>
</dbReference>
<evidence type="ECO:0000313" key="1">
    <source>
        <dbReference type="EMBL" id="KAH3819326.1"/>
    </source>
</evidence>
<comment type="caution">
    <text evidence="1">The sequence shown here is derived from an EMBL/GenBank/DDBJ whole genome shotgun (WGS) entry which is preliminary data.</text>
</comment>